<feature type="transmembrane region" description="Helical" evidence="1">
    <location>
        <begin position="6"/>
        <end position="28"/>
    </location>
</feature>
<protein>
    <submittedName>
        <fullName evidence="2">Uncharacterized protein</fullName>
    </submittedName>
</protein>
<name>A0ABZ1YNG9_9NOCA</name>
<keyword evidence="1" id="KW-1133">Transmembrane helix</keyword>
<evidence type="ECO:0000256" key="1">
    <source>
        <dbReference type="SAM" id="Phobius"/>
    </source>
</evidence>
<reference evidence="2" key="1">
    <citation type="submission" date="2022-10" db="EMBL/GenBank/DDBJ databases">
        <title>The complete genomes of actinobacterial strains from the NBC collection.</title>
        <authorList>
            <person name="Joergensen T.S."/>
            <person name="Alvarez Arevalo M."/>
            <person name="Sterndorff E.B."/>
            <person name="Faurdal D."/>
            <person name="Vuksanovic O."/>
            <person name="Mourched A.-S."/>
            <person name="Charusanti P."/>
            <person name="Shaw S."/>
            <person name="Blin K."/>
            <person name="Weber T."/>
        </authorList>
    </citation>
    <scope>NUCLEOTIDE SEQUENCE</scope>
    <source>
        <strain evidence="2">NBC_01482</strain>
    </source>
</reference>
<sequence>MSADMWIMLGWVIVFGLPLTVVFAVIFWPERIPKDRAVQAIRQHIEDEGGR</sequence>
<organism evidence="2 3">
    <name type="scientific">Nocardia vinacea</name>
    <dbReference type="NCBI Taxonomy" id="96468"/>
    <lineage>
        <taxon>Bacteria</taxon>
        <taxon>Bacillati</taxon>
        <taxon>Actinomycetota</taxon>
        <taxon>Actinomycetes</taxon>
        <taxon>Mycobacteriales</taxon>
        <taxon>Nocardiaceae</taxon>
        <taxon>Nocardia</taxon>
    </lineage>
</organism>
<dbReference type="EMBL" id="CP109441">
    <property type="protein sequence ID" value="WUV43521.1"/>
    <property type="molecule type" value="Genomic_DNA"/>
</dbReference>
<gene>
    <name evidence="2" type="ORF">OG563_30425</name>
</gene>
<proteinExistence type="predicted"/>
<keyword evidence="1" id="KW-0812">Transmembrane</keyword>
<dbReference type="RefSeq" id="WP_329405940.1">
    <property type="nucleotide sequence ID" value="NZ_CP109441.1"/>
</dbReference>
<accession>A0ABZ1YNG9</accession>
<keyword evidence="3" id="KW-1185">Reference proteome</keyword>
<dbReference type="Proteomes" id="UP001432062">
    <property type="component" value="Chromosome"/>
</dbReference>
<evidence type="ECO:0000313" key="2">
    <source>
        <dbReference type="EMBL" id="WUV43521.1"/>
    </source>
</evidence>
<keyword evidence="1" id="KW-0472">Membrane</keyword>
<evidence type="ECO:0000313" key="3">
    <source>
        <dbReference type="Proteomes" id="UP001432062"/>
    </source>
</evidence>